<proteinExistence type="predicted"/>
<protein>
    <submittedName>
        <fullName evidence="1">Uncharacterized protein</fullName>
    </submittedName>
</protein>
<dbReference type="Proteomes" id="UP000821845">
    <property type="component" value="Chromosome 4"/>
</dbReference>
<sequence length="204" mass="22876">MGRDLSARGNANHNETANGAARGFTNRAAQPADSTEEWWCEAKDRMTEYSEVLKWYRPGRRTVPPPHHGLTRSEAVTYRQLPTGSLPTPMLMKHVCSSVYVSDLCRVCKSERATAAHILWDCVQNLREARAVTTIPPWLMAAAGSDQLEEQTRAVQWISAALEKQRPSEIARCPLLSQHRGRRGCQKKVGVAKAARRVEDTMPR</sequence>
<name>A0ACB7SID6_HYAAI</name>
<accession>A0ACB7SID6</accession>
<evidence type="ECO:0000313" key="1">
    <source>
        <dbReference type="EMBL" id="KAH6934395.1"/>
    </source>
</evidence>
<keyword evidence="2" id="KW-1185">Reference proteome</keyword>
<dbReference type="EMBL" id="CM023484">
    <property type="protein sequence ID" value="KAH6934395.1"/>
    <property type="molecule type" value="Genomic_DNA"/>
</dbReference>
<gene>
    <name evidence="1" type="ORF">HPB50_024125</name>
</gene>
<comment type="caution">
    <text evidence="1">The sequence shown here is derived from an EMBL/GenBank/DDBJ whole genome shotgun (WGS) entry which is preliminary data.</text>
</comment>
<organism evidence="1 2">
    <name type="scientific">Hyalomma asiaticum</name>
    <name type="common">Tick</name>
    <dbReference type="NCBI Taxonomy" id="266040"/>
    <lineage>
        <taxon>Eukaryota</taxon>
        <taxon>Metazoa</taxon>
        <taxon>Ecdysozoa</taxon>
        <taxon>Arthropoda</taxon>
        <taxon>Chelicerata</taxon>
        <taxon>Arachnida</taxon>
        <taxon>Acari</taxon>
        <taxon>Parasitiformes</taxon>
        <taxon>Ixodida</taxon>
        <taxon>Ixodoidea</taxon>
        <taxon>Ixodidae</taxon>
        <taxon>Hyalomminae</taxon>
        <taxon>Hyalomma</taxon>
    </lineage>
</organism>
<reference evidence="1" key="1">
    <citation type="submission" date="2020-05" db="EMBL/GenBank/DDBJ databases">
        <title>Large-scale comparative analyses of tick genomes elucidate their genetic diversity and vector capacities.</title>
        <authorList>
            <person name="Jia N."/>
            <person name="Wang J."/>
            <person name="Shi W."/>
            <person name="Du L."/>
            <person name="Sun Y."/>
            <person name="Zhan W."/>
            <person name="Jiang J."/>
            <person name="Wang Q."/>
            <person name="Zhang B."/>
            <person name="Ji P."/>
            <person name="Sakyi L.B."/>
            <person name="Cui X."/>
            <person name="Yuan T."/>
            <person name="Jiang B."/>
            <person name="Yang W."/>
            <person name="Lam T.T.-Y."/>
            <person name="Chang Q."/>
            <person name="Ding S."/>
            <person name="Wang X."/>
            <person name="Zhu J."/>
            <person name="Ruan X."/>
            <person name="Zhao L."/>
            <person name="Wei J."/>
            <person name="Que T."/>
            <person name="Du C."/>
            <person name="Cheng J."/>
            <person name="Dai P."/>
            <person name="Han X."/>
            <person name="Huang E."/>
            <person name="Gao Y."/>
            <person name="Liu J."/>
            <person name="Shao H."/>
            <person name="Ye R."/>
            <person name="Li L."/>
            <person name="Wei W."/>
            <person name="Wang X."/>
            <person name="Wang C."/>
            <person name="Yang T."/>
            <person name="Huo Q."/>
            <person name="Li W."/>
            <person name="Guo W."/>
            <person name="Chen H."/>
            <person name="Zhou L."/>
            <person name="Ni X."/>
            <person name="Tian J."/>
            <person name="Zhou Y."/>
            <person name="Sheng Y."/>
            <person name="Liu T."/>
            <person name="Pan Y."/>
            <person name="Xia L."/>
            <person name="Li J."/>
            <person name="Zhao F."/>
            <person name="Cao W."/>
        </authorList>
    </citation>
    <scope>NUCLEOTIDE SEQUENCE</scope>
    <source>
        <strain evidence="1">Hyas-2018</strain>
    </source>
</reference>
<evidence type="ECO:0000313" key="2">
    <source>
        <dbReference type="Proteomes" id="UP000821845"/>
    </source>
</evidence>